<keyword evidence="18" id="KW-1185">Reference proteome</keyword>
<comment type="similarity">
    <text evidence="12 13">Belongs to the TonB-dependent receptor family.</text>
</comment>
<dbReference type="Gene3D" id="2.40.170.20">
    <property type="entry name" value="TonB-dependent receptor, beta-barrel domain"/>
    <property type="match status" value="1"/>
</dbReference>
<dbReference type="InterPro" id="IPR036942">
    <property type="entry name" value="Beta-barrel_TonB_sf"/>
</dbReference>
<name>A0ABW5N9E2_9FLAO</name>
<evidence type="ECO:0000313" key="17">
    <source>
        <dbReference type="EMBL" id="MFD2592060.1"/>
    </source>
</evidence>
<dbReference type="Pfam" id="PF13715">
    <property type="entry name" value="CarbopepD_reg_2"/>
    <property type="match status" value="1"/>
</dbReference>
<reference evidence="18" key="1">
    <citation type="journal article" date="2019" name="Int. J. Syst. Evol. Microbiol.">
        <title>The Global Catalogue of Microorganisms (GCM) 10K type strain sequencing project: providing services to taxonomists for standard genome sequencing and annotation.</title>
        <authorList>
            <consortium name="The Broad Institute Genomics Platform"/>
            <consortium name="The Broad Institute Genome Sequencing Center for Infectious Disease"/>
            <person name="Wu L."/>
            <person name="Ma J."/>
        </authorList>
    </citation>
    <scope>NUCLEOTIDE SEQUENCE [LARGE SCALE GENOMIC DNA]</scope>
    <source>
        <strain evidence="18">KCTC 42423</strain>
    </source>
</reference>
<dbReference type="SUPFAM" id="SSF56935">
    <property type="entry name" value="Porins"/>
    <property type="match status" value="1"/>
</dbReference>
<proteinExistence type="inferred from homology"/>
<evidence type="ECO:0000256" key="5">
    <source>
        <dbReference type="ARBA" id="ARBA00022692"/>
    </source>
</evidence>
<evidence type="ECO:0000256" key="3">
    <source>
        <dbReference type="ARBA" id="ARBA00022452"/>
    </source>
</evidence>
<dbReference type="InterPro" id="IPR012910">
    <property type="entry name" value="Plug_dom"/>
</dbReference>
<feature type="domain" description="TonB-dependent receptor plug" evidence="16">
    <location>
        <begin position="136"/>
        <end position="231"/>
    </location>
</feature>
<dbReference type="InterPro" id="IPR037066">
    <property type="entry name" value="Plug_dom_sf"/>
</dbReference>
<keyword evidence="10 12" id="KW-0472">Membrane</keyword>
<dbReference type="RefSeq" id="WP_378253568.1">
    <property type="nucleotide sequence ID" value="NZ_JBHSJV010000001.1"/>
</dbReference>
<keyword evidence="5 12" id="KW-0812">Transmembrane</keyword>
<keyword evidence="6 14" id="KW-0732">Signal</keyword>
<evidence type="ECO:0000256" key="9">
    <source>
        <dbReference type="ARBA" id="ARBA00023077"/>
    </source>
</evidence>
<dbReference type="InterPro" id="IPR039426">
    <property type="entry name" value="TonB-dep_rcpt-like"/>
</dbReference>
<evidence type="ECO:0000313" key="18">
    <source>
        <dbReference type="Proteomes" id="UP001597459"/>
    </source>
</evidence>
<evidence type="ECO:0000259" key="15">
    <source>
        <dbReference type="Pfam" id="PF00593"/>
    </source>
</evidence>
<dbReference type="Gene3D" id="2.60.40.1120">
    <property type="entry name" value="Carboxypeptidase-like, regulatory domain"/>
    <property type="match status" value="1"/>
</dbReference>
<protein>
    <submittedName>
        <fullName evidence="17">TonB-dependent receptor domain-containing protein</fullName>
    </submittedName>
</protein>
<keyword evidence="9 13" id="KW-0798">TonB box</keyword>
<gene>
    <name evidence="17" type="ORF">ACFSTE_14570</name>
</gene>
<evidence type="ECO:0000256" key="13">
    <source>
        <dbReference type="RuleBase" id="RU003357"/>
    </source>
</evidence>
<keyword evidence="11 12" id="KW-0998">Cell outer membrane</keyword>
<evidence type="ECO:0000256" key="10">
    <source>
        <dbReference type="ARBA" id="ARBA00023136"/>
    </source>
</evidence>
<dbReference type="Gene3D" id="2.170.130.10">
    <property type="entry name" value="TonB-dependent receptor, plug domain"/>
    <property type="match status" value="1"/>
</dbReference>
<dbReference type="Pfam" id="PF00593">
    <property type="entry name" value="TonB_dep_Rec_b-barrel"/>
    <property type="match status" value="1"/>
</dbReference>
<dbReference type="Proteomes" id="UP001597459">
    <property type="component" value="Unassembled WGS sequence"/>
</dbReference>
<sequence length="828" mass="92368">MKILNSLFTITLALLSYVSLAQVQVTGTVIDNQDIPVTGATVLLKSIANTFGKLTNNKGQFEAEIPSGSYTIEVRYLGFQVYRKNIETGNGTTFDIGIIRLEEGTEQLQNVEVIGRARTDYNSDYSFSSTKVAIKNKELPQAVSTITKELMNDRQAFQIADAIKTSSSVTHTGFYNHFNIRGIIQAEDGQLINGLRTRQYYFLQPITSHIERAEVIKGPSSVTFSSVDPGGSVNLVTKKPLKEKRREVSATTGSFGTLRATADFTGPLNESGTLLYRLNGAVQEARSFRDLVENNQFLLAPSITFLPNNTTALNVEMIYSNGKGNLDRGQPLFGAINGNFDLNSTKINTNVAAANDFYTSKEFMVLSNFSKEITDHIGFNASYMKQTWEEDLAEHRVAGAAAVDIEGNAIPTLAELRYVERQQFWITDNYTAYLNFDFENDSFSNKLLVGYDGSRWERTIGGSSNGARRYRRLNGTATSFNPEEADQFETIDIDGVIAPKPNVSHFDLADPNNTSRETSGYITSEFAIPANLTTSNGIYIQNQFKIGKFSALLNLRYDWYEDIFDYESDSEQSYKNEAFIPRIGVTYEATDQISVYASYVEGFQPQSNTVTLSPFTEDFFFAGSPASFDPLESNNIEFGAKGEFLGGKMTVNASVYQITQKNLLQQDPNEESILTERGEQRSKGFEWDLSGYVMPNLQLSASYAYIDAEIIEDDDPALVGERIGGAPEHSANFWGRYDFTHGVLKNMGLGLGMEYRGDRLSWYGDRLTLPSYTVFDAAVYYRPTGIDMQIAIKLNNLFDETYWNGALNATRLFPGAPRNVLLTTTYKF</sequence>
<keyword evidence="7" id="KW-0408">Iron</keyword>
<dbReference type="PANTHER" id="PTHR32552">
    <property type="entry name" value="FERRICHROME IRON RECEPTOR-RELATED"/>
    <property type="match status" value="1"/>
</dbReference>
<evidence type="ECO:0000256" key="12">
    <source>
        <dbReference type="PROSITE-ProRule" id="PRU01360"/>
    </source>
</evidence>
<dbReference type="Pfam" id="PF07715">
    <property type="entry name" value="Plug"/>
    <property type="match status" value="1"/>
</dbReference>
<feature type="signal peptide" evidence="14">
    <location>
        <begin position="1"/>
        <end position="21"/>
    </location>
</feature>
<dbReference type="CDD" id="cd01347">
    <property type="entry name" value="ligand_gated_channel"/>
    <property type="match status" value="1"/>
</dbReference>
<evidence type="ECO:0000256" key="6">
    <source>
        <dbReference type="ARBA" id="ARBA00022729"/>
    </source>
</evidence>
<keyword evidence="3 12" id="KW-1134">Transmembrane beta strand</keyword>
<dbReference type="InterPro" id="IPR000531">
    <property type="entry name" value="Beta-barrel_TonB"/>
</dbReference>
<evidence type="ECO:0000259" key="16">
    <source>
        <dbReference type="Pfam" id="PF07715"/>
    </source>
</evidence>
<dbReference type="EMBL" id="JBHULX010000030">
    <property type="protein sequence ID" value="MFD2592060.1"/>
    <property type="molecule type" value="Genomic_DNA"/>
</dbReference>
<keyword evidence="4" id="KW-0410">Iron transport</keyword>
<evidence type="ECO:0000256" key="7">
    <source>
        <dbReference type="ARBA" id="ARBA00023004"/>
    </source>
</evidence>
<keyword evidence="8" id="KW-0406">Ion transport</keyword>
<evidence type="ECO:0000256" key="4">
    <source>
        <dbReference type="ARBA" id="ARBA00022496"/>
    </source>
</evidence>
<evidence type="ECO:0000256" key="14">
    <source>
        <dbReference type="SAM" id="SignalP"/>
    </source>
</evidence>
<keyword evidence="2 12" id="KW-0813">Transport</keyword>
<keyword evidence="17" id="KW-0675">Receptor</keyword>
<comment type="subcellular location">
    <subcellularLocation>
        <location evidence="1 12">Cell outer membrane</location>
        <topology evidence="1 12">Multi-pass membrane protein</topology>
    </subcellularLocation>
</comment>
<dbReference type="PROSITE" id="PS52016">
    <property type="entry name" value="TONB_DEPENDENT_REC_3"/>
    <property type="match status" value="1"/>
</dbReference>
<organism evidence="17 18">
    <name type="scientific">Aquimarina hainanensis</name>
    <dbReference type="NCBI Taxonomy" id="1578017"/>
    <lineage>
        <taxon>Bacteria</taxon>
        <taxon>Pseudomonadati</taxon>
        <taxon>Bacteroidota</taxon>
        <taxon>Flavobacteriia</taxon>
        <taxon>Flavobacteriales</taxon>
        <taxon>Flavobacteriaceae</taxon>
        <taxon>Aquimarina</taxon>
    </lineage>
</organism>
<accession>A0ABW5N9E2</accession>
<dbReference type="InterPro" id="IPR008969">
    <property type="entry name" value="CarboxyPept-like_regulatory"/>
</dbReference>
<evidence type="ECO:0000256" key="11">
    <source>
        <dbReference type="ARBA" id="ARBA00023237"/>
    </source>
</evidence>
<evidence type="ECO:0000256" key="8">
    <source>
        <dbReference type="ARBA" id="ARBA00023065"/>
    </source>
</evidence>
<dbReference type="PANTHER" id="PTHR32552:SF68">
    <property type="entry name" value="FERRICHROME OUTER MEMBRANE TRANSPORTER_PHAGE RECEPTOR"/>
    <property type="match status" value="1"/>
</dbReference>
<feature type="chain" id="PRO_5046323087" evidence="14">
    <location>
        <begin position="22"/>
        <end position="828"/>
    </location>
</feature>
<comment type="caution">
    <text evidence="17">The sequence shown here is derived from an EMBL/GenBank/DDBJ whole genome shotgun (WGS) entry which is preliminary data.</text>
</comment>
<dbReference type="SUPFAM" id="SSF49464">
    <property type="entry name" value="Carboxypeptidase regulatory domain-like"/>
    <property type="match status" value="1"/>
</dbReference>
<feature type="domain" description="TonB-dependent receptor-like beta-barrel" evidence="15">
    <location>
        <begin position="415"/>
        <end position="797"/>
    </location>
</feature>
<evidence type="ECO:0000256" key="2">
    <source>
        <dbReference type="ARBA" id="ARBA00022448"/>
    </source>
</evidence>
<evidence type="ECO:0000256" key="1">
    <source>
        <dbReference type="ARBA" id="ARBA00004571"/>
    </source>
</evidence>